<accession>A0A0V1B2J7</accession>
<dbReference type="EMBL" id="JYDH01000123">
    <property type="protein sequence ID" value="KRY31202.1"/>
    <property type="molecule type" value="Genomic_DNA"/>
</dbReference>
<protein>
    <submittedName>
        <fullName evidence="2">Uncharacterized protein</fullName>
    </submittedName>
</protein>
<dbReference type="Proteomes" id="UP000054776">
    <property type="component" value="Unassembled WGS sequence"/>
</dbReference>
<dbReference type="AlphaFoldDB" id="A0A0V1B2J7"/>
<name>A0A0V1B2J7_TRISP</name>
<gene>
    <name evidence="2" type="ORF">T01_5825</name>
</gene>
<proteinExistence type="predicted"/>
<evidence type="ECO:0000256" key="1">
    <source>
        <dbReference type="SAM" id="MobiDB-lite"/>
    </source>
</evidence>
<organism evidence="2 3">
    <name type="scientific">Trichinella spiralis</name>
    <name type="common">Trichina worm</name>
    <dbReference type="NCBI Taxonomy" id="6334"/>
    <lineage>
        <taxon>Eukaryota</taxon>
        <taxon>Metazoa</taxon>
        <taxon>Ecdysozoa</taxon>
        <taxon>Nematoda</taxon>
        <taxon>Enoplea</taxon>
        <taxon>Dorylaimia</taxon>
        <taxon>Trichinellida</taxon>
        <taxon>Trichinellidae</taxon>
        <taxon>Trichinella</taxon>
    </lineage>
</organism>
<feature type="non-terminal residue" evidence="2">
    <location>
        <position position="75"/>
    </location>
</feature>
<sequence length="75" mass="8310">MATQRRDRASEDEPAKSDNGRTGADPEEGNQTTPPSGSLQLIVIPFQNSFYGPLYLKDLKATGHAKRNCNHLRLQ</sequence>
<reference evidence="2 3" key="1">
    <citation type="submission" date="2015-01" db="EMBL/GenBank/DDBJ databases">
        <title>Evolution of Trichinella species and genotypes.</title>
        <authorList>
            <person name="Korhonen P.K."/>
            <person name="Edoardo P."/>
            <person name="Giuseppe L.R."/>
            <person name="Gasser R.B."/>
        </authorList>
    </citation>
    <scope>NUCLEOTIDE SEQUENCE [LARGE SCALE GENOMIC DNA]</scope>
    <source>
        <strain evidence="2">ISS3</strain>
    </source>
</reference>
<comment type="caution">
    <text evidence="2">The sequence shown here is derived from an EMBL/GenBank/DDBJ whole genome shotgun (WGS) entry which is preliminary data.</text>
</comment>
<keyword evidence="3" id="KW-1185">Reference proteome</keyword>
<dbReference type="InParanoid" id="A0A0V1B2J7"/>
<feature type="region of interest" description="Disordered" evidence="1">
    <location>
        <begin position="1"/>
        <end position="39"/>
    </location>
</feature>
<dbReference type="OrthoDB" id="5920619at2759"/>
<feature type="compositionally biased region" description="Polar residues" evidence="1">
    <location>
        <begin position="29"/>
        <end position="39"/>
    </location>
</feature>
<evidence type="ECO:0000313" key="2">
    <source>
        <dbReference type="EMBL" id="KRY31202.1"/>
    </source>
</evidence>
<evidence type="ECO:0000313" key="3">
    <source>
        <dbReference type="Proteomes" id="UP000054776"/>
    </source>
</evidence>
<feature type="compositionally biased region" description="Basic and acidic residues" evidence="1">
    <location>
        <begin position="1"/>
        <end position="19"/>
    </location>
</feature>